<name>A0A3L8P1Y1_9ACTN</name>
<dbReference type="PANTHER" id="PTHR24421">
    <property type="entry name" value="NITRATE/NITRITE SENSOR PROTEIN NARX-RELATED"/>
    <property type="match status" value="1"/>
</dbReference>
<dbReference type="CDD" id="cd16917">
    <property type="entry name" value="HATPase_UhpB-NarQ-NarX-like"/>
    <property type="match status" value="1"/>
</dbReference>
<feature type="transmembrane region" description="Helical" evidence="9">
    <location>
        <begin position="32"/>
        <end position="47"/>
    </location>
</feature>
<evidence type="ECO:0000256" key="6">
    <source>
        <dbReference type="ARBA" id="ARBA00022777"/>
    </source>
</evidence>
<gene>
    <name evidence="11" type="ORF">D9V37_09495</name>
</gene>
<keyword evidence="12" id="KW-1185">Reference proteome</keyword>
<dbReference type="OrthoDB" id="227596at2"/>
<dbReference type="GO" id="GO:0046983">
    <property type="term" value="F:protein dimerization activity"/>
    <property type="evidence" value="ECO:0007669"/>
    <property type="project" value="InterPro"/>
</dbReference>
<evidence type="ECO:0000256" key="5">
    <source>
        <dbReference type="ARBA" id="ARBA00022741"/>
    </source>
</evidence>
<comment type="caution">
    <text evidence="11">The sequence shown here is derived from an EMBL/GenBank/DDBJ whole genome shotgun (WGS) entry which is preliminary data.</text>
</comment>
<dbReference type="InterPro" id="IPR011712">
    <property type="entry name" value="Sig_transdc_His_kin_sub3_dim/P"/>
</dbReference>
<dbReference type="Pfam" id="PF07730">
    <property type="entry name" value="HisKA_3"/>
    <property type="match status" value="1"/>
</dbReference>
<evidence type="ECO:0000256" key="4">
    <source>
        <dbReference type="ARBA" id="ARBA00022679"/>
    </source>
</evidence>
<dbReference type="Proteomes" id="UP000281708">
    <property type="component" value="Unassembled WGS sequence"/>
</dbReference>
<dbReference type="EMBL" id="RDBE01000007">
    <property type="protein sequence ID" value="RLV48833.1"/>
    <property type="molecule type" value="Genomic_DNA"/>
</dbReference>
<dbReference type="RefSeq" id="WP_121805937.1">
    <property type="nucleotide sequence ID" value="NZ_RDBE01000007.1"/>
</dbReference>
<keyword evidence="6" id="KW-0418">Kinase</keyword>
<keyword evidence="9" id="KW-0812">Transmembrane</keyword>
<sequence>MRRRPVVLATLLLGAAAYLALALLDADVPTVAILPATALVALAASSYSGREAWTAGAACLAWLASMYLILDEHDIGLAMLTIPGFLAGTAFRLRRETAEELELRGRELEEERELFAHLAVRNERARIAAELHDIIGHSLSVMVVQAAAGQRLVQLDPDAGGEVLGIIDDAAQQGRADLHRLVDLLGGAPVVAPDLDLVEELVARAARMGMQVSCRFEGDRDGVPAAAAALGFQVVRESLTNALRHAPGAPVRVLLCGAGRRLQVEVLNDPPRGDATRIQGTGQGLRGLRERVEEHGGTLVAGPRGGGWSVRADL</sequence>
<keyword evidence="5" id="KW-0547">Nucleotide-binding</keyword>
<dbReference type="SUPFAM" id="SSF55874">
    <property type="entry name" value="ATPase domain of HSP90 chaperone/DNA topoisomerase II/histidine kinase"/>
    <property type="match status" value="1"/>
</dbReference>
<keyword evidence="3" id="KW-0597">Phosphoprotein</keyword>
<evidence type="ECO:0000256" key="8">
    <source>
        <dbReference type="ARBA" id="ARBA00023012"/>
    </source>
</evidence>
<dbReference type="EC" id="2.7.13.3" evidence="2"/>
<dbReference type="InterPro" id="IPR036890">
    <property type="entry name" value="HATPase_C_sf"/>
</dbReference>
<dbReference type="Gene3D" id="3.30.565.10">
    <property type="entry name" value="Histidine kinase-like ATPase, C-terminal domain"/>
    <property type="match status" value="1"/>
</dbReference>
<evidence type="ECO:0000256" key="1">
    <source>
        <dbReference type="ARBA" id="ARBA00000085"/>
    </source>
</evidence>
<feature type="domain" description="Signal transduction histidine kinase subgroup 3 dimerisation and phosphoacceptor" evidence="10">
    <location>
        <begin position="123"/>
        <end position="185"/>
    </location>
</feature>
<dbReference type="GO" id="GO:0016020">
    <property type="term" value="C:membrane"/>
    <property type="evidence" value="ECO:0007669"/>
    <property type="project" value="InterPro"/>
</dbReference>
<keyword evidence="9" id="KW-0472">Membrane</keyword>
<reference evidence="11 12" key="1">
    <citation type="submission" date="2018-10" db="EMBL/GenBank/DDBJ databases">
        <title>Marmoricola sp. 4Q3S-7 whole genome shotgun sequence.</title>
        <authorList>
            <person name="Li F."/>
        </authorList>
    </citation>
    <scope>NUCLEOTIDE SEQUENCE [LARGE SCALE GENOMIC DNA]</scope>
    <source>
        <strain evidence="11 12">4Q3S-7</strain>
    </source>
</reference>
<evidence type="ECO:0000256" key="7">
    <source>
        <dbReference type="ARBA" id="ARBA00022840"/>
    </source>
</evidence>
<keyword evidence="9" id="KW-1133">Transmembrane helix</keyword>
<dbReference type="PANTHER" id="PTHR24421:SF10">
    <property type="entry name" value="NITRATE_NITRITE SENSOR PROTEIN NARQ"/>
    <property type="match status" value="1"/>
</dbReference>
<evidence type="ECO:0000256" key="2">
    <source>
        <dbReference type="ARBA" id="ARBA00012438"/>
    </source>
</evidence>
<evidence type="ECO:0000313" key="12">
    <source>
        <dbReference type="Proteomes" id="UP000281708"/>
    </source>
</evidence>
<evidence type="ECO:0000256" key="3">
    <source>
        <dbReference type="ARBA" id="ARBA00022553"/>
    </source>
</evidence>
<proteinExistence type="predicted"/>
<comment type="catalytic activity">
    <reaction evidence="1">
        <text>ATP + protein L-histidine = ADP + protein N-phospho-L-histidine.</text>
        <dbReference type="EC" id="2.7.13.3"/>
    </reaction>
</comment>
<feature type="transmembrane region" description="Helical" evidence="9">
    <location>
        <begin position="52"/>
        <end position="69"/>
    </location>
</feature>
<organism evidence="11 12">
    <name type="scientific">Nocardioides mangrovicus</name>
    <dbReference type="NCBI Taxonomy" id="2478913"/>
    <lineage>
        <taxon>Bacteria</taxon>
        <taxon>Bacillati</taxon>
        <taxon>Actinomycetota</taxon>
        <taxon>Actinomycetes</taxon>
        <taxon>Propionibacteriales</taxon>
        <taxon>Nocardioidaceae</taxon>
        <taxon>Nocardioides</taxon>
    </lineage>
</organism>
<dbReference type="GO" id="GO:0000155">
    <property type="term" value="F:phosphorelay sensor kinase activity"/>
    <property type="evidence" value="ECO:0007669"/>
    <property type="project" value="InterPro"/>
</dbReference>
<keyword evidence="7" id="KW-0067">ATP-binding</keyword>
<keyword evidence="8" id="KW-0902">Two-component regulatory system</keyword>
<protein>
    <recommendedName>
        <fullName evidence="2">histidine kinase</fullName>
        <ecNumber evidence="2">2.7.13.3</ecNumber>
    </recommendedName>
</protein>
<dbReference type="GO" id="GO:0005524">
    <property type="term" value="F:ATP binding"/>
    <property type="evidence" value="ECO:0007669"/>
    <property type="project" value="UniProtKB-KW"/>
</dbReference>
<evidence type="ECO:0000259" key="10">
    <source>
        <dbReference type="Pfam" id="PF07730"/>
    </source>
</evidence>
<dbReference type="InterPro" id="IPR050482">
    <property type="entry name" value="Sensor_HK_TwoCompSys"/>
</dbReference>
<dbReference type="Gene3D" id="1.20.5.1930">
    <property type="match status" value="1"/>
</dbReference>
<evidence type="ECO:0000256" key="9">
    <source>
        <dbReference type="SAM" id="Phobius"/>
    </source>
</evidence>
<keyword evidence="4" id="KW-0808">Transferase</keyword>
<evidence type="ECO:0000313" key="11">
    <source>
        <dbReference type="EMBL" id="RLV48833.1"/>
    </source>
</evidence>
<accession>A0A3L8P1Y1</accession>
<dbReference type="AlphaFoldDB" id="A0A3L8P1Y1"/>